<dbReference type="EMBL" id="VUJV01000003">
    <property type="protein sequence ID" value="KAA1418860.1"/>
    <property type="molecule type" value="Genomic_DNA"/>
</dbReference>
<dbReference type="Proteomes" id="UP000325003">
    <property type="component" value="Unassembled WGS sequence"/>
</dbReference>
<evidence type="ECO:0000313" key="2">
    <source>
        <dbReference type="Proteomes" id="UP000325003"/>
    </source>
</evidence>
<keyword evidence="1" id="KW-0808">Transferase</keyword>
<dbReference type="InterPro" id="IPR002591">
    <property type="entry name" value="Phosphodiest/P_Trfase"/>
</dbReference>
<comment type="caution">
    <text evidence="1">The sequence shown here is derived from an EMBL/GenBank/DDBJ whole genome shotgun (WGS) entry which is preliminary data.</text>
</comment>
<reference evidence="1 2" key="1">
    <citation type="submission" date="2019-09" db="EMBL/GenBank/DDBJ databases">
        <title>Nocardioides panacisoli sp. nov., isolated from the soil of a ginseng field.</title>
        <authorList>
            <person name="Cho C."/>
        </authorList>
    </citation>
    <scope>NUCLEOTIDE SEQUENCE [LARGE SCALE GENOMIC DNA]</scope>
    <source>
        <strain evidence="1 2">BN130099</strain>
    </source>
</reference>
<reference evidence="1 2" key="2">
    <citation type="submission" date="2019-09" db="EMBL/GenBank/DDBJ databases">
        <authorList>
            <person name="Jin C."/>
        </authorList>
    </citation>
    <scope>NUCLEOTIDE SEQUENCE [LARGE SCALE GENOMIC DNA]</scope>
    <source>
        <strain evidence="1 2">BN130099</strain>
    </source>
</reference>
<dbReference type="Gene3D" id="3.40.720.10">
    <property type="entry name" value="Alkaline Phosphatase, subunit A"/>
    <property type="match status" value="1"/>
</dbReference>
<protein>
    <submittedName>
        <fullName evidence="1">Sulfatase-like hydrolase/transferase</fullName>
    </submittedName>
</protein>
<dbReference type="PANTHER" id="PTHR10151">
    <property type="entry name" value="ECTONUCLEOTIDE PYROPHOSPHATASE/PHOSPHODIESTERASE"/>
    <property type="match status" value="1"/>
</dbReference>
<keyword evidence="1" id="KW-0378">Hydrolase</keyword>
<dbReference type="GO" id="GO:0016787">
    <property type="term" value="F:hydrolase activity"/>
    <property type="evidence" value="ECO:0007669"/>
    <property type="project" value="UniProtKB-KW"/>
</dbReference>
<dbReference type="InterPro" id="IPR017850">
    <property type="entry name" value="Alkaline_phosphatase_core_sf"/>
</dbReference>
<name>A0A5B1LGF3_9ACTN</name>
<evidence type="ECO:0000313" key="1">
    <source>
        <dbReference type="EMBL" id="KAA1418860.1"/>
    </source>
</evidence>
<sequence>MRQLVDHRPSHGEAAETRVEDADRRVQLLRVAGGQRWHARSLLVRPRFASEWRRRSPRACSVPAVTASRSRGRRLAVLTAGVALSVSLSPVSAPSDAAPPPDTASRLGAERQVLAISLDGFNPRLLKKLGRTGAPNLTKLFRTGASTRNARSQVEMTVTLPNHTSQLTGRRIDAAEGGHGVVWNDDKPIRPDTIQEAAGGDVDSIFTQVDAAGGSTALFATESKFSLFKASWPDAVDRSTILQDRDHDVTVAARRDLLRNDRAFTFIHLGALDEAGHAKGWLSRTYLKAGRLIDAQIGILLKAIRDHAKLHDVVIVLTADHGGEPGARGHSVPTNLENYRIPFVVWGPGVDKGDLYEMNPTYADPGEERIEFEGTQPIRNGDLANLSAHLLGLSAVPGSLWGADQSLTWTN</sequence>
<dbReference type="AlphaFoldDB" id="A0A5B1LGF3"/>
<proteinExistence type="predicted"/>
<organism evidence="1 2">
    <name type="scientific">Nocardioides humilatus</name>
    <dbReference type="NCBI Taxonomy" id="2607660"/>
    <lineage>
        <taxon>Bacteria</taxon>
        <taxon>Bacillati</taxon>
        <taxon>Actinomycetota</taxon>
        <taxon>Actinomycetes</taxon>
        <taxon>Propionibacteriales</taxon>
        <taxon>Nocardioidaceae</taxon>
        <taxon>Nocardioides</taxon>
    </lineage>
</organism>
<dbReference type="GO" id="GO:0016740">
    <property type="term" value="F:transferase activity"/>
    <property type="evidence" value="ECO:0007669"/>
    <property type="project" value="UniProtKB-KW"/>
</dbReference>
<dbReference type="PANTHER" id="PTHR10151:SF120">
    <property type="entry name" value="BIS(5'-ADENOSYL)-TRIPHOSPHATASE"/>
    <property type="match status" value="1"/>
</dbReference>
<dbReference type="Pfam" id="PF01663">
    <property type="entry name" value="Phosphodiest"/>
    <property type="match status" value="1"/>
</dbReference>
<accession>A0A5B1LGF3</accession>
<keyword evidence="2" id="KW-1185">Reference proteome</keyword>
<gene>
    <name evidence="1" type="ORF">F0U44_10290</name>
</gene>
<dbReference type="SUPFAM" id="SSF53649">
    <property type="entry name" value="Alkaline phosphatase-like"/>
    <property type="match status" value="1"/>
</dbReference>